<dbReference type="HOGENOM" id="CLU_3383856_0_0_10"/>
<dbReference type="AlphaFoldDB" id="D2QNP8"/>
<keyword evidence="2" id="KW-1185">Reference proteome</keyword>
<proteinExistence type="predicted"/>
<gene>
    <name evidence="1" type="ordered locus">Slin_4606</name>
</gene>
<evidence type="ECO:0000313" key="1">
    <source>
        <dbReference type="EMBL" id="ADB40584.1"/>
    </source>
</evidence>
<dbReference type="Proteomes" id="UP000002028">
    <property type="component" value="Chromosome"/>
</dbReference>
<dbReference type="STRING" id="504472.Slin_4606"/>
<sequence length="33" mass="3739">MARIQLHLSKISYASQMGTTGSQTYKSDTRNTY</sequence>
<accession>D2QNP8</accession>
<name>D2QNP8_SPILD</name>
<evidence type="ECO:0000313" key="2">
    <source>
        <dbReference type="Proteomes" id="UP000002028"/>
    </source>
</evidence>
<dbReference type="EMBL" id="CP001769">
    <property type="protein sequence ID" value="ADB40584.1"/>
    <property type="molecule type" value="Genomic_DNA"/>
</dbReference>
<protein>
    <submittedName>
        <fullName evidence="1">Uncharacterized protein</fullName>
    </submittedName>
</protein>
<organism evidence="1 2">
    <name type="scientific">Spirosoma linguale (strain ATCC 33905 / DSM 74 / LMG 10896 / Claus 1)</name>
    <dbReference type="NCBI Taxonomy" id="504472"/>
    <lineage>
        <taxon>Bacteria</taxon>
        <taxon>Pseudomonadati</taxon>
        <taxon>Bacteroidota</taxon>
        <taxon>Cytophagia</taxon>
        <taxon>Cytophagales</taxon>
        <taxon>Cytophagaceae</taxon>
        <taxon>Spirosoma</taxon>
    </lineage>
</organism>
<reference evidence="1 2" key="1">
    <citation type="journal article" date="2010" name="Stand. Genomic Sci.">
        <title>Complete genome sequence of Spirosoma linguale type strain (1).</title>
        <authorList>
            <person name="Lail K."/>
            <person name="Sikorski J."/>
            <person name="Saunders E."/>
            <person name="Lapidus A."/>
            <person name="Glavina Del Rio T."/>
            <person name="Copeland A."/>
            <person name="Tice H."/>
            <person name="Cheng J.-F."/>
            <person name="Lucas S."/>
            <person name="Nolan M."/>
            <person name="Bruce D."/>
            <person name="Goodwin L."/>
            <person name="Pitluck S."/>
            <person name="Ivanova N."/>
            <person name="Mavromatis K."/>
            <person name="Ovchinnikova G."/>
            <person name="Pati A."/>
            <person name="Chen A."/>
            <person name="Palaniappan K."/>
            <person name="Land M."/>
            <person name="Hauser L."/>
            <person name="Chang Y.-J."/>
            <person name="Jeffries C.D."/>
            <person name="Chain P."/>
            <person name="Brettin T."/>
            <person name="Detter J.C."/>
            <person name="Schuetze A."/>
            <person name="Rohde M."/>
            <person name="Tindall B.J."/>
            <person name="Goeker M."/>
            <person name="Bristow J."/>
            <person name="Eisen J.A."/>
            <person name="Markowitz V."/>
            <person name="Hugenholtz P."/>
            <person name="Kyrpides N.C."/>
            <person name="Klenk H.-P."/>
            <person name="Chen F."/>
        </authorList>
    </citation>
    <scope>NUCLEOTIDE SEQUENCE [LARGE SCALE GENOMIC DNA]</scope>
    <source>
        <strain evidence="2">ATCC 33905 / DSM 74 / LMG 10896 / Claus 1</strain>
    </source>
</reference>
<dbReference type="KEGG" id="sli:Slin_4606"/>